<evidence type="ECO:0000313" key="2">
    <source>
        <dbReference type="EMBL" id="MPC22391.1"/>
    </source>
</evidence>
<accession>A0A5B7DLF2</accession>
<protein>
    <submittedName>
        <fullName evidence="2">Uncharacterized protein</fullName>
    </submittedName>
</protein>
<evidence type="ECO:0000313" key="3">
    <source>
        <dbReference type="Proteomes" id="UP000324222"/>
    </source>
</evidence>
<gene>
    <name evidence="2" type="ORF">E2C01_015405</name>
</gene>
<evidence type="ECO:0000256" key="1">
    <source>
        <dbReference type="SAM" id="MobiDB-lite"/>
    </source>
</evidence>
<comment type="caution">
    <text evidence="2">The sequence shown here is derived from an EMBL/GenBank/DDBJ whole genome shotgun (WGS) entry which is preliminary data.</text>
</comment>
<dbReference type="EMBL" id="VSRR010001083">
    <property type="protein sequence ID" value="MPC22391.1"/>
    <property type="molecule type" value="Genomic_DNA"/>
</dbReference>
<reference evidence="2 3" key="1">
    <citation type="submission" date="2019-05" db="EMBL/GenBank/DDBJ databases">
        <title>Another draft genome of Portunus trituberculatus and its Hox gene families provides insights of decapod evolution.</title>
        <authorList>
            <person name="Jeong J.-H."/>
            <person name="Song I."/>
            <person name="Kim S."/>
            <person name="Choi T."/>
            <person name="Kim D."/>
            <person name="Ryu S."/>
            <person name="Kim W."/>
        </authorList>
    </citation>
    <scope>NUCLEOTIDE SEQUENCE [LARGE SCALE GENOMIC DNA]</scope>
    <source>
        <tissue evidence="2">Muscle</tissue>
    </source>
</reference>
<proteinExistence type="predicted"/>
<keyword evidence="3" id="KW-1185">Reference proteome</keyword>
<dbReference type="AlphaFoldDB" id="A0A5B7DLF2"/>
<feature type="region of interest" description="Disordered" evidence="1">
    <location>
        <begin position="1"/>
        <end position="34"/>
    </location>
</feature>
<dbReference type="Proteomes" id="UP000324222">
    <property type="component" value="Unassembled WGS sequence"/>
</dbReference>
<sequence length="102" mass="11333">MKGWEGGGLRRGRGGLAEDHTPFSSGGNGRTFSHPFRKHSVYVQSAPPRSASISWDLNEKLLTHRISSVPLSPGNVKRLQQARVPPRHGRQRLAREILTTEI</sequence>
<organism evidence="2 3">
    <name type="scientific">Portunus trituberculatus</name>
    <name type="common">Swimming crab</name>
    <name type="synonym">Neptunus trituberculatus</name>
    <dbReference type="NCBI Taxonomy" id="210409"/>
    <lineage>
        <taxon>Eukaryota</taxon>
        <taxon>Metazoa</taxon>
        <taxon>Ecdysozoa</taxon>
        <taxon>Arthropoda</taxon>
        <taxon>Crustacea</taxon>
        <taxon>Multicrustacea</taxon>
        <taxon>Malacostraca</taxon>
        <taxon>Eumalacostraca</taxon>
        <taxon>Eucarida</taxon>
        <taxon>Decapoda</taxon>
        <taxon>Pleocyemata</taxon>
        <taxon>Brachyura</taxon>
        <taxon>Eubrachyura</taxon>
        <taxon>Portunoidea</taxon>
        <taxon>Portunidae</taxon>
        <taxon>Portuninae</taxon>
        <taxon>Portunus</taxon>
    </lineage>
</organism>
<name>A0A5B7DLF2_PORTR</name>